<dbReference type="PANTHER" id="PTHR11439">
    <property type="entry name" value="GAG-POL-RELATED RETROTRANSPOSON"/>
    <property type="match status" value="1"/>
</dbReference>
<reference evidence="4 5" key="1">
    <citation type="journal article" date="2018" name="PLoS Genet.">
        <title>Population sequencing reveals clonal diversity and ancestral inbreeding in the grapevine cultivar Chardonnay.</title>
        <authorList>
            <person name="Roach M.J."/>
            <person name="Johnson D.L."/>
            <person name="Bohlmann J."/>
            <person name="van Vuuren H.J."/>
            <person name="Jones S.J."/>
            <person name="Pretorius I.S."/>
            <person name="Schmidt S.A."/>
            <person name="Borneman A.R."/>
        </authorList>
    </citation>
    <scope>NUCLEOTIDE SEQUENCE [LARGE SCALE GENOMIC DNA]</scope>
    <source>
        <strain evidence="5">cv. Chardonnay</strain>
        <tissue evidence="4">Leaf</tissue>
    </source>
</reference>
<dbReference type="InterPro" id="IPR057670">
    <property type="entry name" value="SH3_retrovirus"/>
</dbReference>
<dbReference type="Proteomes" id="UP000288805">
    <property type="component" value="Unassembled WGS sequence"/>
</dbReference>
<keyword evidence="1" id="KW-1133">Transmembrane helix</keyword>
<evidence type="ECO:0000259" key="3">
    <source>
        <dbReference type="Pfam" id="PF25597"/>
    </source>
</evidence>
<proteinExistence type="predicted"/>
<sequence>MEHWANVSAPVSVAYIAQGKQSPAYHASTGTSSFAALPAALSVVHIPAPIASTNSNTLTPEMDQVLGKMITKELKLLYWVYFLWAKAKVFSVFKRFPAFIETQFSADIKVLHLDSSGYYMSNEFQDFFKAKGSSLGVLVLRHHNKTFIDQSLTLSYVKSCSPFFKLFGHSPLYYNLHTFGCVCFVHLPTHERHKLTAQFVKCAFLGYAIPHKGYVCYDPHARRIRVSRNVILFENQYLFPSHVELPSASVSLLPSFSESLTIVERCKLGFVYERRSRHEFGSTSFMPPFDLDLTPILLLLPPLLVCLLVFLDPLIGMDSSFMSLLLKARLAALGNKQEYGVDYEETFALVAKMTMVQTILAIAASQSWQLHQMNVKNAFLHGDLQEEIYMKLPSGLEVHHRASGIFVNQHKYIQDLISLAGLEDTVSVDTPMEINVKYKKDEEDLLDDPTLYWRLVGSLIYLTTTQPDISYVVHQAGCLDTRRSTMGQCMFLGDALISWRCKKQDRVSKSSTKAKYHAISTACFEIVWLHGLLKELVFLKILLLLFMLITLVLFRLPPISFFMNIPSTLRLIVILFETPWKVG</sequence>
<dbReference type="Pfam" id="PF07727">
    <property type="entry name" value="RVT_2"/>
    <property type="match status" value="1"/>
</dbReference>
<dbReference type="EMBL" id="QGNW01000792">
    <property type="protein sequence ID" value="RVW62014.1"/>
    <property type="molecule type" value="Genomic_DNA"/>
</dbReference>
<keyword evidence="1" id="KW-0472">Membrane</keyword>
<evidence type="ECO:0000259" key="2">
    <source>
        <dbReference type="Pfam" id="PF07727"/>
    </source>
</evidence>
<dbReference type="AlphaFoldDB" id="A0A438FPX1"/>
<dbReference type="InterPro" id="IPR013103">
    <property type="entry name" value="RVT_2"/>
</dbReference>
<evidence type="ECO:0000313" key="5">
    <source>
        <dbReference type="Proteomes" id="UP000288805"/>
    </source>
</evidence>
<dbReference type="Pfam" id="PF25597">
    <property type="entry name" value="SH3_retrovirus"/>
    <property type="match status" value="1"/>
</dbReference>
<feature type="domain" description="Reverse transcriptase Ty1/copia-type" evidence="2">
    <location>
        <begin position="326"/>
        <end position="398"/>
    </location>
</feature>
<protein>
    <submittedName>
        <fullName evidence="4">Retrovirus-related Pol polyprotein from transposon TNT 1-94</fullName>
    </submittedName>
</protein>
<dbReference type="CDD" id="cd09272">
    <property type="entry name" value="RNase_HI_RT_Ty1"/>
    <property type="match status" value="1"/>
</dbReference>
<feature type="domain" description="Retroviral polymerase SH3-like" evidence="3">
    <location>
        <begin position="181"/>
        <end position="236"/>
    </location>
</feature>
<accession>A0A438FPX1</accession>
<feature type="transmembrane region" description="Helical" evidence="1">
    <location>
        <begin position="537"/>
        <end position="556"/>
    </location>
</feature>
<keyword evidence="1" id="KW-0812">Transmembrane</keyword>
<evidence type="ECO:0000256" key="1">
    <source>
        <dbReference type="SAM" id="Phobius"/>
    </source>
</evidence>
<evidence type="ECO:0000313" key="4">
    <source>
        <dbReference type="EMBL" id="RVW62014.1"/>
    </source>
</evidence>
<gene>
    <name evidence="4" type="primary">POLX_2703</name>
    <name evidence="4" type="ORF">CK203_062428</name>
</gene>
<name>A0A438FPX1_VITVI</name>
<comment type="caution">
    <text evidence="4">The sequence shown here is derived from an EMBL/GenBank/DDBJ whole genome shotgun (WGS) entry which is preliminary data.</text>
</comment>
<dbReference type="PANTHER" id="PTHR11439:SF497">
    <property type="entry name" value="CYSTEINE-RICH RLK (RECEPTOR-LIKE PROTEIN KINASE) 8"/>
    <property type="match status" value="1"/>
</dbReference>
<organism evidence="4 5">
    <name type="scientific">Vitis vinifera</name>
    <name type="common">Grape</name>
    <dbReference type="NCBI Taxonomy" id="29760"/>
    <lineage>
        <taxon>Eukaryota</taxon>
        <taxon>Viridiplantae</taxon>
        <taxon>Streptophyta</taxon>
        <taxon>Embryophyta</taxon>
        <taxon>Tracheophyta</taxon>
        <taxon>Spermatophyta</taxon>
        <taxon>Magnoliopsida</taxon>
        <taxon>eudicotyledons</taxon>
        <taxon>Gunneridae</taxon>
        <taxon>Pentapetalae</taxon>
        <taxon>rosids</taxon>
        <taxon>Vitales</taxon>
        <taxon>Vitaceae</taxon>
        <taxon>Viteae</taxon>
        <taxon>Vitis</taxon>
    </lineage>
</organism>